<evidence type="ECO:0000313" key="3">
    <source>
        <dbReference type="Proteomes" id="UP000326354"/>
    </source>
</evidence>
<feature type="transmembrane region" description="Helical" evidence="1">
    <location>
        <begin position="20"/>
        <end position="43"/>
    </location>
</feature>
<dbReference type="OrthoDB" id="9553896at2"/>
<evidence type="ECO:0000313" key="2">
    <source>
        <dbReference type="EMBL" id="BBM86504.1"/>
    </source>
</evidence>
<protein>
    <recommendedName>
        <fullName evidence="4">DUF3592 domain-containing protein</fullName>
    </recommendedName>
</protein>
<keyword evidence="1" id="KW-0472">Membrane</keyword>
<evidence type="ECO:0000256" key="1">
    <source>
        <dbReference type="SAM" id="Phobius"/>
    </source>
</evidence>
<dbReference type="AlphaFoldDB" id="A0A5S9IRD3"/>
<organism evidence="2 3">
    <name type="scientific">Uabimicrobium amorphum</name>
    <dbReference type="NCBI Taxonomy" id="2596890"/>
    <lineage>
        <taxon>Bacteria</taxon>
        <taxon>Pseudomonadati</taxon>
        <taxon>Planctomycetota</taxon>
        <taxon>Candidatus Uabimicrobiia</taxon>
        <taxon>Candidatus Uabimicrobiales</taxon>
        <taxon>Candidatus Uabimicrobiaceae</taxon>
        <taxon>Candidatus Uabimicrobium</taxon>
    </lineage>
</organism>
<gene>
    <name evidence="2" type="ORF">UABAM_04890</name>
</gene>
<keyword evidence="3" id="KW-1185">Reference proteome</keyword>
<feature type="transmembrane region" description="Helical" evidence="1">
    <location>
        <begin position="256"/>
        <end position="279"/>
    </location>
</feature>
<keyword evidence="1" id="KW-1133">Transmembrane helix</keyword>
<dbReference type="Proteomes" id="UP000326354">
    <property type="component" value="Chromosome"/>
</dbReference>
<dbReference type="EMBL" id="AP019860">
    <property type="protein sequence ID" value="BBM86504.1"/>
    <property type="molecule type" value="Genomic_DNA"/>
</dbReference>
<proteinExistence type="predicted"/>
<reference evidence="2 3" key="1">
    <citation type="submission" date="2019-08" db="EMBL/GenBank/DDBJ databases">
        <title>Complete genome sequence of Candidatus Uab amorphum.</title>
        <authorList>
            <person name="Shiratori T."/>
            <person name="Suzuki S."/>
            <person name="Kakizawa Y."/>
            <person name="Ishida K."/>
        </authorList>
    </citation>
    <scope>NUCLEOTIDE SEQUENCE [LARGE SCALE GENOMIC DNA]</scope>
    <source>
        <strain evidence="2 3">SRT547</strain>
    </source>
</reference>
<dbReference type="RefSeq" id="WP_151970558.1">
    <property type="nucleotide sequence ID" value="NZ_AP019860.1"/>
</dbReference>
<evidence type="ECO:0008006" key="4">
    <source>
        <dbReference type="Google" id="ProtNLM"/>
    </source>
</evidence>
<dbReference type="KEGG" id="uam:UABAM_04890"/>
<accession>A0A5S9IRD3</accession>
<sequence>MNKKLKKSPRDVSRGLRLNLLFGGFYNQFGWFFFGFGMIHVWVFGINADYLEYHKFFEQPIESEGSVTAVVAEDDSFRCNYEMNIDGTVHRGSALSNKKYDVGETVMIHHFSENPQWSQIHDLGDNGGIPFFIAWAASIFPLIGLTFVFFGIRRGKKSIFLITDGNETTGKLTNKEATNVRVNNQRVYKYTFEFKDDLGNTQQAIAKTHLQHILQNDEEVILYHPLRPSESILIDNLPGNPRVNEKGEFEAHIAKTILYSIIPGLAIFGHGTVLFYVLFA</sequence>
<keyword evidence="1" id="KW-0812">Transmembrane</keyword>
<name>A0A5S9IRD3_UABAM</name>
<feature type="transmembrane region" description="Helical" evidence="1">
    <location>
        <begin position="132"/>
        <end position="152"/>
    </location>
</feature>